<evidence type="ECO:0000259" key="1">
    <source>
        <dbReference type="PROSITE" id="PS51186"/>
    </source>
</evidence>
<evidence type="ECO:0000313" key="2">
    <source>
        <dbReference type="EMBL" id="HIR14419.1"/>
    </source>
</evidence>
<reference evidence="2" key="2">
    <citation type="journal article" date="2021" name="PeerJ">
        <title>Extensive microbial diversity within the chicken gut microbiome revealed by metagenomics and culture.</title>
        <authorList>
            <person name="Gilroy R."/>
            <person name="Ravi A."/>
            <person name="Getino M."/>
            <person name="Pursley I."/>
            <person name="Horton D.L."/>
            <person name="Alikhan N.F."/>
            <person name="Baker D."/>
            <person name="Gharbi K."/>
            <person name="Hall N."/>
            <person name="Watson M."/>
            <person name="Adriaenssens E.M."/>
            <person name="Foster-Nyarko E."/>
            <person name="Jarju S."/>
            <person name="Secka A."/>
            <person name="Antonio M."/>
            <person name="Oren A."/>
            <person name="Chaudhuri R.R."/>
            <person name="La Ragione R."/>
            <person name="Hildebrand F."/>
            <person name="Pallen M.J."/>
        </authorList>
    </citation>
    <scope>NUCLEOTIDE SEQUENCE</scope>
    <source>
        <strain evidence="2">ChiSjej4B22-8148</strain>
    </source>
</reference>
<sequence>MRTEYVGRVTDEKEKQQIWELLCECDQEFWPPLSARNSSVQKDLRSGAPAEEQAGDTVQKPTVYFDEMIGQEFILAFDEDGNVAGFMTFKKDYTCDALRDFGTSLYITTICVKKNLRRQHIMSGLYDCMETTAAEACGCPRISTRTWSENEAHMKGLQHRGYRLLAVLKDDRGPGIDTVYYGMEK</sequence>
<protein>
    <submittedName>
        <fullName evidence="2">GNAT family N-acetyltransferase</fullName>
    </submittedName>
</protein>
<reference evidence="2" key="1">
    <citation type="submission" date="2020-10" db="EMBL/GenBank/DDBJ databases">
        <authorList>
            <person name="Gilroy R."/>
        </authorList>
    </citation>
    <scope>NUCLEOTIDE SEQUENCE</scope>
    <source>
        <strain evidence="2">ChiSjej4B22-8148</strain>
    </source>
</reference>
<dbReference type="CDD" id="cd04301">
    <property type="entry name" value="NAT_SF"/>
    <property type="match status" value="1"/>
</dbReference>
<dbReference type="AlphaFoldDB" id="A0A9D1AEE5"/>
<dbReference type="GO" id="GO:0016747">
    <property type="term" value="F:acyltransferase activity, transferring groups other than amino-acyl groups"/>
    <property type="evidence" value="ECO:0007669"/>
    <property type="project" value="InterPro"/>
</dbReference>
<dbReference type="SUPFAM" id="SSF55729">
    <property type="entry name" value="Acyl-CoA N-acyltransferases (Nat)"/>
    <property type="match status" value="1"/>
</dbReference>
<dbReference type="InterPro" id="IPR016181">
    <property type="entry name" value="Acyl_CoA_acyltransferase"/>
</dbReference>
<dbReference type="Gene3D" id="3.40.630.30">
    <property type="match status" value="1"/>
</dbReference>
<dbReference type="EMBL" id="DVGK01000122">
    <property type="protein sequence ID" value="HIR14419.1"/>
    <property type="molecule type" value="Genomic_DNA"/>
</dbReference>
<name>A0A9D1AEE5_9FIRM</name>
<dbReference type="InterPro" id="IPR000182">
    <property type="entry name" value="GNAT_dom"/>
</dbReference>
<evidence type="ECO:0000313" key="3">
    <source>
        <dbReference type="Proteomes" id="UP000886757"/>
    </source>
</evidence>
<feature type="domain" description="N-acetyltransferase" evidence="1">
    <location>
        <begin position="7"/>
        <end position="185"/>
    </location>
</feature>
<organism evidence="2 3">
    <name type="scientific">Candidatus Choladousia intestinavium</name>
    <dbReference type="NCBI Taxonomy" id="2840727"/>
    <lineage>
        <taxon>Bacteria</taxon>
        <taxon>Bacillati</taxon>
        <taxon>Bacillota</taxon>
        <taxon>Clostridia</taxon>
        <taxon>Lachnospirales</taxon>
        <taxon>Lachnospiraceae</taxon>
        <taxon>Lachnospiraceae incertae sedis</taxon>
        <taxon>Candidatus Choladousia</taxon>
    </lineage>
</organism>
<dbReference type="PROSITE" id="PS51186">
    <property type="entry name" value="GNAT"/>
    <property type="match status" value="1"/>
</dbReference>
<comment type="caution">
    <text evidence="2">The sequence shown here is derived from an EMBL/GenBank/DDBJ whole genome shotgun (WGS) entry which is preliminary data.</text>
</comment>
<gene>
    <name evidence="2" type="ORF">IAB31_10920</name>
</gene>
<accession>A0A9D1AEE5</accession>
<dbReference type="Pfam" id="PF00583">
    <property type="entry name" value="Acetyltransf_1"/>
    <property type="match status" value="1"/>
</dbReference>
<proteinExistence type="predicted"/>
<dbReference type="Proteomes" id="UP000886757">
    <property type="component" value="Unassembled WGS sequence"/>
</dbReference>